<feature type="chain" id="PRO_5008532667" evidence="1">
    <location>
        <begin position="24"/>
        <end position="541"/>
    </location>
</feature>
<reference evidence="2 3" key="1">
    <citation type="submission" date="2016-02" db="EMBL/GenBank/DDBJ databases">
        <title>Comparison of Clostridium stercorarium subspecies using comparative genomics and transcriptomics.</title>
        <authorList>
            <person name="Schellenberg J."/>
            <person name="Thallinger G."/>
            <person name="Levin D.B."/>
            <person name="Zhang X."/>
            <person name="Alvare G."/>
            <person name="Fristensky B."/>
            <person name="Sparling R."/>
        </authorList>
    </citation>
    <scope>NUCLEOTIDE SEQUENCE [LARGE SCALE GENOMIC DNA]</scope>
    <source>
        <strain evidence="2 3">DSM 2910</strain>
    </source>
</reference>
<dbReference type="RefSeq" id="WP_015357934.1">
    <property type="nucleotide sequence ID" value="NZ_CP014672.1"/>
</dbReference>
<accession>A0A1B1YAF9</accession>
<gene>
    <name evidence="2" type="ORF">CSTERTH_01205</name>
</gene>
<dbReference type="Pfam" id="PF01547">
    <property type="entry name" value="SBP_bac_1"/>
    <property type="match status" value="1"/>
</dbReference>
<dbReference type="Gene3D" id="3.40.190.10">
    <property type="entry name" value="Periplasmic binding protein-like II"/>
    <property type="match status" value="2"/>
</dbReference>
<name>A0A1B1YAF9_THEST</name>
<dbReference type="SUPFAM" id="SSF53850">
    <property type="entry name" value="Periplasmic binding protein-like II"/>
    <property type="match status" value="1"/>
</dbReference>
<sequence length="541" mass="61946">MKKTLLMLLLVLAVLTTACGAPAAKPDGGESQKADTIIAAPVPGSDGKISDEKITLRAFQYVLENQQVDFDNMWFYQELEKKTNIHIEWELVKDADWNTKLNLMFASGDWPDMILRGEVDIEEYGVNQGILVPLDDYIEKYMPNYYSRLYLNDAYVSIPASDGKMYYIGNLIAQNVNHESHWFINKTWLDNLGLEIPKTVDELTNVLRAFRDSDPNRNGEKDEIPMSAGGLTNHIQGVYTYFAQFGVPLQYFVYACIDDNQKVVFPGYLPGFRDACEWLHLCYREGLLDPEAITQDSNVWGTKMNAGRVGYTTYLRLINTALTPETAANYVSILPPASKHGVKVPRILEVPTLGAALTVANKHIPETLMWIDAQLETETMMVAYNGPIHEGGPIEPTMKINDQGKYEILYVPENNELYNYVPVYHAQFFAPGDYYFKIYEMPPHRVERYEYSKEYEGAGILEKYSYVYLQRLVKMTNEESIEVSRLYNEIDKFMKESITNFITNGVTDESWQQFLNTAKAVGVDRYVEIYQKAYDNYLAKQ</sequence>
<dbReference type="PANTHER" id="PTHR43649:SF12">
    <property type="entry name" value="DIACETYLCHITOBIOSE BINDING PROTEIN DASA"/>
    <property type="match status" value="1"/>
</dbReference>
<dbReference type="PANTHER" id="PTHR43649">
    <property type="entry name" value="ARABINOSE-BINDING PROTEIN-RELATED"/>
    <property type="match status" value="1"/>
</dbReference>
<dbReference type="PROSITE" id="PS51257">
    <property type="entry name" value="PROKAR_LIPOPROTEIN"/>
    <property type="match status" value="1"/>
</dbReference>
<feature type="signal peptide" evidence="1">
    <location>
        <begin position="1"/>
        <end position="23"/>
    </location>
</feature>
<protein>
    <submittedName>
        <fullName evidence="2">Sugar ABC transporter substrate-binding protein</fullName>
    </submittedName>
</protein>
<dbReference type="InterPro" id="IPR006059">
    <property type="entry name" value="SBP"/>
</dbReference>
<evidence type="ECO:0000313" key="2">
    <source>
        <dbReference type="EMBL" id="ANW97745.1"/>
    </source>
</evidence>
<keyword evidence="1" id="KW-0732">Signal</keyword>
<evidence type="ECO:0000256" key="1">
    <source>
        <dbReference type="SAM" id="SignalP"/>
    </source>
</evidence>
<dbReference type="Proteomes" id="UP000092971">
    <property type="component" value="Chromosome"/>
</dbReference>
<dbReference type="EMBL" id="CP014672">
    <property type="protein sequence ID" value="ANW97745.1"/>
    <property type="molecule type" value="Genomic_DNA"/>
</dbReference>
<proteinExistence type="predicted"/>
<organism evidence="2 3">
    <name type="scientific">Thermoclostridium stercorarium subsp. thermolacticum DSM 2910</name>
    <dbReference type="NCBI Taxonomy" id="1121336"/>
    <lineage>
        <taxon>Bacteria</taxon>
        <taxon>Bacillati</taxon>
        <taxon>Bacillota</taxon>
        <taxon>Clostridia</taxon>
        <taxon>Eubacteriales</taxon>
        <taxon>Oscillospiraceae</taxon>
        <taxon>Thermoclostridium</taxon>
    </lineage>
</organism>
<dbReference type="AlphaFoldDB" id="A0A1B1YAF9"/>
<evidence type="ECO:0000313" key="3">
    <source>
        <dbReference type="Proteomes" id="UP000092971"/>
    </source>
</evidence>
<dbReference type="InterPro" id="IPR050490">
    <property type="entry name" value="Bact_solute-bd_prot1"/>
</dbReference>
<dbReference type="OrthoDB" id="2491264at2"/>